<dbReference type="Pfam" id="PF13181">
    <property type="entry name" value="TPR_8"/>
    <property type="match status" value="1"/>
</dbReference>
<organism evidence="3 4">
    <name type="scientific">Pedobacter rhizosphaerae</name>
    <dbReference type="NCBI Taxonomy" id="390241"/>
    <lineage>
        <taxon>Bacteria</taxon>
        <taxon>Pseudomonadati</taxon>
        <taxon>Bacteroidota</taxon>
        <taxon>Sphingobacteriia</taxon>
        <taxon>Sphingobacteriales</taxon>
        <taxon>Sphingobacteriaceae</taxon>
        <taxon>Pedobacter</taxon>
    </lineage>
</organism>
<evidence type="ECO:0000313" key="3">
    <source>
        <dbReference type="EMBL" id="SEQ77983.1"/>
    </source>
</evidence>
<dbReference type="Proteomes" id="UP000199572">
    <property type="component" value="Unassembled WGS sequence"/>
</dbReference>
<gene>
    <name evidence="3" type="ORF">SAMN04488023_10185</name>
</gene>
<keyword evidence="1" id="KW-0802">TPR repeat</keyword>
<sequence length="495" mass="55599">MIKSLRLLTLIALISSPSYLFANFDFNANCLNAYKSIFELKLGNAKAYVATEKKLRPNNAIIPLLENYIDYFTLITSESKADFDKLKGNKSTRLDKISDDDKDSPYYLYAQAEINLQWALIRGRYGEYFNAAMEIRRANNQLQENAKKFPNFHLNLKGLGLINAVIGNLPDGGLKSALSTLGLKGNLQNGLNMLEKLTENLPKSSYEPFYEEVVFYYAYVLTDVAHSPLAYAKTMKYTERIADTSLLKSYLQSYVCIKNGHTDEAISILNKKPAGGVYQSFPYLEYLEGVARLNKLDLTASNNFNRFLQANRGVNYIKDANLHLAWVSLLNGDKNSYSSYISKAINSGFSYNEKDKQAQNEASAPAPPAELLKARLLFDGGYLSRASQILSDKKTADFESDKDKTEFNYRMGRINDDLGKDDLALTSYQAAINQGKNLKYYFAANAALQMGKVYEKKGNKAKAKEAFNTAISMKNHEYENSIESQAKAGLRRIGN</sequence>
<dbReference type="InterPro" id="IPR011990">
    <property type="entry name" value="TPR-like_helical_dom_sf"/>
</dbReference>
<name>A0A1H9ITR4_9SPHI</name>
<dbReference type="OrthoDB" id="1466726at2"/>
<dbReference type="InterPro" id="IPR019734">
    <property type="entry name" value="TPR_rpt"/>
</dbReference>
<evidence type="ECO:0000256" key="1">
    <source>
        <dbReference type="PROSITE-ProRule" id="PRU00339"/>
    </source>
</evidence>
<feature type="chain" id="PRO_5011634669" evidence="2">
    <location>
        <begin position="23"/>
        <end position="495"/>
    </location>
</feature>
<evidence type="ECO:0000313" key="4">
    <source>
        <dbReference type="Proteomes" id="UP000199572"/>
    </source>
</evidence>
<accession>A0A1H9ITR4</accession>
<reference evidence="3 4" key="1">
    <citation type="submission" date="2016-10" db="EMBL/GenBank/DDBJ databases">
        <authorList>
            <person name="de Groot N.N."/>
        </authorList>
    </citation>
    <scope>NUCLEOTIDE SEQUENCE [LARGE SCALE GENOMIC DNA]</scope>
    <source>
        <strain evidence="3 4">DSM 18610</strain>
    </source>
</reference>
<dbReference type="EMBL" id="FOGG01000001">
    <property type="protein sequence ID" value="SEQ77983.1"/>
    <property type="molecule type" value="Genomic_DNA"/>
</dbReference>
<feature type="signal peptide" evidence="2">
    <location>
        <begin position="1"/>
        <end position="22"/>
    </location>
</feature>
<proteinExistence type="predicted"/>
<dbReference type="PROSITE" id="PS50005">
    <property type="entry name" value="TPR"/>
    <property type="match status" value="1"/>
</dbReference>
<keyword evidence="4" id="KW-1185">Reference proteome</keyword>
<dbReference type="SUPFAM" id="SSF48452">
    <property type="entry name" value="TPR-like"/>
    <property type="match status" value="1"/>
</dbReference>
<feature type="repeat" description="TPR" evidence="1">
    <location>
        <begin position="444"/>
        <end position="477"/>
    </location>
</feature>
<evidence type="ECO:0000256" key="2">
    <source>
        <dbReference type="SAM" id="SignalP"/>
    </source>
</evidence>
<dbReference type="AlphaFoldDB" id="A0A1H9ITR4"/>
<dbReference type="RefSeq" id="WP_090879662.1">
    <property type="nucleotide sequence ID" value="NZ_FOGG01000001.1"/>
</dbReference>
<keyword evidence="2" id="KW-0732">Signal</keyword>
<dbReference type="SMART" id="SM00028">
    <property type="entry name" value="TPR"/>
    <property type="match status" value="2"/>
</dbReference>
<dbReference type="Gene3D" id="1.25.40.10">
    <property type="entry name" value="Tetratricopeptide repeat domain"/>
    <property type="match status" value="1"/>
</dbReference>
<dbReference type="STRING" id="390241.SAMN04488023_10185"/>
<protein>
    <submittedName>
        <fullName evidence="3">Tetratricopeptide repeat-containing protein</fullName>
    </submittedName>
</protein>